<dbReference type="SUPFAM" id="SSF56112">
    <property type="entry name" value="Protein kinase-like (PK-like)"/>
    <property type="match status" value="1"/>
</dbReference>
<dbReference type="Gene3D" id="1.10.510.10">
    <property type="entry name" value="Transferase(Phosphotransferase) domain 1"/>
    <property type="match status" value="1"/>
</dbReference>
<keyword evidence="1" id="KW-0418">Kinase</keyword>
<protein>
    <submittedName>
        <fullName evidence="1">Heptose kinase</fullName>
    </submittedName>
</protein>
<name>A0A653E2C3_9PSED</name>
<dbReference type="GO" id="GO:0016301">
    <property type="term" value="F:kinase activity"/>
    <property type="evidence" value="ECO:0007669"/>
    <property type="project" value="UniProtKB-KW"/>
</dbReference>
<accession>A0A653E2C3</accession>
<sequence>MSEWRLSEGATPAEVQAFASLEAVFATQGREITRDPLSEVILCELDGQRYYIKRYLGAGKGLRRFIGRPRVKAEWQNLKHFIKWGVPTAPVVGFGLERKGWAFSRGALITRELPATEDMAQLAQRNAPCLRDGAWVATVSAQLADATRTLHEHNFAHNDLKWRNLLVNDAKELFLIDCPAGSFWWGPFLRYRIIKDLACLDKVAKYHLTRTQRLRFYLQYCGHDKLDARDKKYLWRIINFFEGRE</sequence>
<organism evidence="1">
    <name type="scientific">Pseudomonas marincola</name>
    <dbReference type="NCBI Taxonomy" id="437900"/>
    <lineage>
        <taxon>Bacteria</taxon>
        <taxon>Pseudomonadati</taxon>
        <taxon>Pseudomonadota</taxon>
        <taxon>Gammaproteobacteria</taxon>
        <taxon>Pseudomonadales</taxon>
        <taxon>Pseudomonadaceae</taxon>
        <taxon>Pseudomonas</taxon>
    </lineage>
</organism>
<dbReference type="RefSeq" id="WP_150547799.1">
    <property type="nucleotide sequence ID" value="NZ_LR215729.2"/>
</dbReference>
<reference evidence="1" key="1">
    <citation type="submission" date="2019-02" db="EMBL/GenBank/DDBJ databases">
        <authorList>
            <consortium name="Genoscope - CEA"/>
            <person name="William W."/>
        </authorList>
    </citation>
    <scope>NUCLEOTIDE SEQUENCE [LARGE SCALE GENOMIC DNA]</scope>
    <source>
        <strain evidence="1">YSy11</strain>
    </source>
</reference>
<keyword evidence="1" id="KW-0808">Transferase</keyword>
<dbReference type="Pfam" id="PF06293">
    <property type="entry name" value="Kdo"/>
    <property type="match status" value="1"/>
</dbReference>
<dbReference type="InterPro" id="IPR011009">
    <property type="entry name" value="Kinase-like_dom_sf"/>
</dbReference>
<evidence type="ECO:0000313" key="1">
    <source>
        <dbReference type="EMBL" id="VEV96204.1"/>
    </source>
</evidence>
<dbReference type="AlphaFoldDB" id="A0A653E2C3"/>
<gene>
    <name evidence="1" type="ORF">PMYSY11_1157</name>
</gene>
<proteinExistence type="predicted"/>
<dbReference type="EMBL" id="LR215729">
    <property type="protein sequence ID" value="VEV96204.1"/>
    <property type="molecule type" value="Genomic_DNA"/>
</dbReference>